<sequence length="487" mass="53138">MRTIVIAGGGSAGWMCAAAFSHLLGPGWHVRLVESEAIGTVGVGEATIPQIRTFNQALGLDERAFLDAAEGTYKLGIEFAGWGAPGERYLHAFGDVGRDSGLVPFHQRWLRARAAGTVAPLGDHSLNEVAAREGRMQLGRARTAALLPEMPYAFHFDAALYAALLRRFAEARGAERVEGRILGVERADEALTALRLDGDRRVEGELFVDCTGFAALLIGGAMAVPYDDWSRHLPCDRALALPCTRVAPPIPYTRATAHDAGWQWRIPLRHRTGNGIVYSSAHLDDAAAEQVLRAGLDGGTEAAPRAIRFTTGRRREPWCGNVVAIGLAAGFMEPLESTSLHLVQSAIARLIALLPGAAAGPATRDAFNRQSATEWERIRDFLVLHYHANRRDGAFWRDCRELPLPETLAAKLALWREQGVVLREQDDLFTEVAWVQVLIGQGVLPNGHHPLAAAEPLDEAREFLSLWAQLVRREVAQMPRHATLVGT</sequence>
<dbReference type="InterPro" id="IPR006905">
    <property type="entry name" value="Flavin_halogenase"/>
</dbReference>
<dbReference type="InterPro" id="IPR033856">
    <property type="entry name" value="Trp_halogen"/>
</dbReference>
<dbReference type="Gene3D" id="3.50.50.60">
    <property type="entry name" value="FAD/NAD(P)-binding domain"/>
    <property type="match status" value="1"/>
</dbReference>
<accession>A0ABS7BN40</accession>
<reference evidence="1 2" key="1">
    <citation type="submission" date="2021-07" db="EMBL/GenBank/DDBJ databases">
        <title>Sphingomonas sp.</title>
        <authorList>
            <person name="Feng G."/>
            <person name="Li J."/>
            <person name="Pan M."/>
        </authorList>
    </citation>
    <scope>NUCLEOTIDE SEQUENCE [LARGE SCALE GENOMIC DNA]</scope>
    <source>
        <strain evidence="1 2">RRHST34</strain>
    </source>
</reference>
<dbReference type="EMBL" id="JAHXZN010000002">
    <property type="protein sequence ID" value="MBW6531029.1"/>
    <property type="molecule type" value="Genomic_DNA"/>
</dbReference>
<dbReference type="InterPro" id="IPR036188">
    <property type="entry name" value="FAD/NAD-bd_sf"/>
</dbReference>
<protein>
    <submittedName>
        <fullName evidence="1">Tryptophan 7-halogenase</fullName>
    </submittedName>
</protein>
<name>A0ABS7BN40_9SPHN</name>
<keyword evidence="2" id="KW-1185">Reference proteome</keyword>
<evidence type="ECO:0000313" key="2">
    <source>
        <dbReference type="Proteomes" id="UP000759103"/>
    </source>
</evidence>
<dbReference type="RefSeq" id="WP_219748432.1">
    <property type="nucleotide sequence ID" value="NZ_JAHXZN010000002.1"/>
</dbReference>
<dbReference type="Proteomes" id="UP000759103">
    <property type="component" value="Unassembled WGS sequence"/>
</dbReference>
<dbReference type="Pfam" id="PF04820">
    <property type="entry name" value="Trp_halogenase"/>
    <property type="match status" value="1"/>
</dbReference>
<dbReference type="InterPro" id="IPR050816">
    <property type="entry name" value="Flavin-dep_Halogenase_NPB"/>
</dbReference>
<organism evidence="1 2">
    <name type="scientific">Sphingomonas citri</name>
    <dbReference type="NCBI Taxonomy" id="2862499"/>
    <lineage>
        <taxon>Bacteria</taxon>
        <taxon>Pseudomonadati</taxon>
        <taxon>Pseudomonadota</taxon>
        <taxon>Alphaproteobacteria</taxon>
        <taxon>Sphingomonadales</taxon>
        <taxon>Sphingomonadaceae</taxon>
        <taxon>Sphingomonas</taxon>
    </lineage>
</organism>
<comment type="caution">
    <text evidence="1">The sequence shown here is derived from an EMBL/GenBank/DDBJ whole genome shotgun (WGS) entry which is preliminary data.</text>
</comment>
<proteinExistence type="predicted"/>
<dbReference type="PANTHER" id="PTHR43747">
    <property type="entry name" value="FAD-BINDING PROTEIN"/>
    <property type="match status" value="1"/>
</dbReference>
<dbReference type="PANTHER" id="PTHR43747:SF4">
    <property type="entry name" value="FLAVIN-DEPENDENT TRYPTOPHAN HALOGENASE"/>
    <property type="match status" value="1"/>
</dbReference>
<evidence type="ECO:0000313" key="1">
    <source>
        <dbReference type="EMBL" id="MBW6531029.1"/>
    </source>
</evidence>
<dbReference type="SUPFAM" id="SSF51905">
    <property type="entry name" value="FAD/NAD(P)-binding domain"/>
    <property type="match status" value="1"/>
</dbReference>
<gene>
    <name evidence="1" type="ORF">KZ820_09815</name>
</gene>
<dbReference type="PIRSF" id="PIRSF011396">
    <property type="entry name" value="Trp_halogenase"/>
    <property type="match status" value="1"/>
</dbReference>